<dbReference type="NCBIfam" id="TIGR00685">
    <property type="entry name" value="T6PP"/>
    <property type="match status" value="1"/>
</dbReference>
<dbReference type="SUPFAM" id="SSF53756">
    <property type="entry name" value="UDP-Glycosyltransferase/glycogen phosphorylase"/>
    <property type="match status" value="1"/>
</dbReference>
<dbReference type="InterPro" id="IPR003337">
    <property type="entry name" value="Trehalose_PPase"/>
</dbReference>
<dbReference type="Gene3D" id="3.30.70.1020">
    <property type="entry name" value="Trehalose-6-phosphate phosphatase related protein, domain 2"/>
    <property type="match status" value="1"/>
</dbReference>
<dbReference type="PANTHER" id="PTHR10788">
    <property type="entry name" value="TREHALOSE-6-PHOSPHATE SYNTHASE"/>
    <property type="match status" value="1"/>
</dbReference>
<dbReference type="InterPro" id="IPR036412">
    <property type="entry name" value="HAD-like_sf"/>
</dbReference>
<feature type="region of interest" description="Disordered" evidence="2">
    <location>
        <begin position="167"/>
        <end position="210"/>
    </location>
</feature>
<dbReference type="Pfam" id="PF00982">
    <property type="entry name" value="Glyco_transf_20"/>
    <property type="match status" value="2"/>
</dbReference>
<protein>
    <submittedName>
        <fullName evidence="3">Uncharacterized protein</fullName>
    </submittedName>
</protein>
<evidence type="ECO:0000256" key="2">
    <source>
        <dbReference type="SAM" id="MobiDB-lite"/>
    </source>
</evidence>
<dbReference type="PANTHER" id="PTHR10788:SF109">
    <property type="entry name" value="CBM20 DOMAIN-CONTAINING PROTEIN"/>
    <property type="match status" value="1"/>
</dbReference>
<dbReference type="AlphaFoldDB" id="A0A7S4QXJ2"/>
<feature type="compositionally biased region" description="Acidic residues" evidence="2">
    <location>
        <begin position="172"/>
        <end position="181"/>
    </location>
</feature>
<accession>A0A7S4QXJ2</accession>
<dbReference type="InterPro" id="IPR001830">
    <property type="entry name" value="Glyco_trans_20"/>
</dbReference>
<feature type="compositionally biased region" description="Basic and acidic residues" evidence="2">
    <location>
        <begin position="188"/>
        <end position="197"/>
    </location>
</feature>
<dbReference type="Gene3D" id="3.40.50.2000">
    <property type="entry name" value="Glycogen Phosphorylase B"/>
    <property type="match status" value="2"/>
</dbReference>
<comment type="similarity">
    <text evidence="1">In the N-terminal section; belongs to the glycosyltransferase 20 family.</text>
</comment>
<reference evidence="3" key="1">
    <citation type="submission" date="2021-01" db="EMBL/GenBank/DDBJ databases">
        <authorList>
            <person name="Corre E."/>
            <person name="Pelletier E."/>
            <person name="Niang G."/>
            <person name="Scheremetjew M."/>
            <person name="Finn R."/>
            <person name="Kale V."/>
            <person name="Holt S."/>
            <person name="Cochrane G."/>
            <person name="Meng A."/>
            <person name="Brown T."/>
            <person name="Cohen L."/>
        </authorList>
    </citation>
    <scope>NUCLEOTIDE SEQUENCE</scope>
    <source>
        <strain evidence="3">GSO104</strain>
    </source>
</reference>
<sequence>MSKEEGGPMTSTGEEKATAIPSSSGRVVRLNFACRASLPLGSFLRVTGSTLWAPGTVTVSDPSDAQAVATEMSDEAFHSNGSLGIGGTNVDNEESVNSVFYNPNAGLYASSVEMVTTPETYPVWRTRTPVVVVLGGDGQQHQGSGGDGEKPLNVHHHRYRYMIVNPGADVDHYDDDDDEDGNNAGSNKAEKAAHHGQEGGGASTSNDAEGSHAVTLWENPFEATTPGSGGKDLKDSRLSMASLRSIRTSGVSNVRNLANLPYRTLDIDMSTATVIDSFSSPTAGADVMEEEKQEHTEDGVRIDTWDFEDDLTFRPYVVREALIKKTKIISRMESDITDMSETGSDGASSGLLNPDSADSGAGSGNDPSRRRIFFVCYHLPVIVTRDPVSQQWNACWSESLLAKTEGSHILQYMDAHWIGTVSTNPHITDEKDKEAIRQVLAKMNCTPLFFDKDIQDAYYLGMCKQVLWPAFHNIDSVDFVRSGHMDPRDIPTNLPDDMSSDSTSGNVSDWNQARLVGWWRAYQHVNKAFADMMASTLRPHDTMWVHDYHLSLLPKMVADYERAKFNANVIRKVYFLHIPFPTSKIFRELECGDAILEGILNADLIGFHTFDHARHFLNSAKRILGLNYESLVGGLIGVKYHGKTVLVTMSNVSIEPTLVDSMLELESVSAGADALRKKHEGRSIICGVDIAQHLSGIKYKFLAYERFLTDYPVWKPKVALVQRCLIPGSRRIDEASTIRELRALVRRIQDKFGTEVIDYEELGGTSIPMDRRLSLWLASDVLFSTPIREGLNLLPLEYVFVKKAPATPGVVIASEFAAVNSILNGALRANPYDLQSTATSIDKALTMDMSERKGRRSRDIEFVSSSPSDKWTQNVLRDLSDVTTGGGLGDDDASDDASGLQRNSLKFSKAIENVATFLERESSRAFTHLDTNAVIQAYNSTKKRAIILDFNGTIVIKEAAGKYLKREILGTSGFKPPVGVIKALTKLCEDPNNVVYVVSGDAQENVETAIGHIPGLGLAASNGVCFSPPSEGGRAQRKWHEFDLGVDWNEVKKVVLPVMSKYTARTNGSFIKLTHSSIGWSYYSCDPEWGALQASHLVLELEKDLRAFDVRFVTLKGVIELVPRRLNKGLIVKKVLRDVAARNGGGKSGVDFILCMGDDISDEKMFTSVFSFLAEMEEDPKNVIPSPHVCGDDAHVISTLGNVVHDGDAFMEEATPTRKTEYASTYAFTAAVGKKATHASQYVYDATDVADLLVSLSSVDMASEEMCWNNEDTSGVLFA</sequence>
<dbReference type="Gene3D" id="3.40.50.1000">
    <property type="entry name" value="HAD superfamily/HAD-like"/>
    <property type="match status" value="1"/>
</dbReference>
<gene>
    <name evidence="3" type="ORF">DBRI00130_LOCUS9559</name>
</gene>
<dbReference type="Pfam" id="PF02358">
    <property type="entry name" value="Trehalose_PPase"/>
    <property type="match status" value="1"/>
</dbReference>
<dbReference type="GO" id="GO:0005829">
    <property type="term" value="C:cytosol"/>
    <property type="evidence" value="ECO:0007669"/>
    <property type="project" value="TreeGrafter"/>
</dbReference>
<dbReference type="SUPFAM" id="SSF56784">
    <property type="entry name" value="HAD-like"/>
    <property type="match status" value="1"/>
</dbReference>
<dbReference type="GO" id="GO:0005992">
    <property type="term" value="P:trehalose biosynthetic process"/>
    <property type="evidence" value="ECO:0007669"/>
    <property type="project" value="InterPro"/>
</dbReference>
<proteinExistence type="inferred from homology"/>
<organism evidence="3">
    <name type="scientific">Ditylum brightwellii</name>
    <dbReference type="NCBI Taxonomy" id="49249"/>
    <lineage>
        <taxon>Eukaryota</taxon>
        <taxon>Sar</taxon>
        <taxon>Stramenopiles</taxon>
        <taxon>Ochrophyta</taxon>
        <taxon>Bacillariophyta</taxon>
        <taxon>Mediophyceae</taxon>
        <taxon>Lithodesmiophycidae</taxon>
        <taxon>Lithodesmiales</taxon>
        <taxon>Lithodesmiaceae</taxon>
        <taxon>Ditylum</taxon>
    </lineage>
</organism>
<feature type="region of interest" description="Disordered" evidence="2">
    <location>
        <begin position="338"/>
        <end position="365"/>
    </location>
</feature>
<dbReference type="GO" id="GO:0004805">
    <property type="term" value="F:trehalose-phosphatase activity"/>
    <property type="evidence" value="ECO:0007669"/>
    <property type="project" value="TreeGrafter"/>
</dbReference>
<dbReference type="InterPro" id="IPR023214">
    <property type="entry name" value="HAD_sf"/>
</dbReference>
<feature type="region of interest" description="Disordered" evidence="2">
    <location>
        <begin position="1"/>
        <end position="21"/>
    </location>
</feature>
<dbReference type="CDD" id="cd03788">
    <property type="entry name" value="GT20_TPS"/>
    <property type="match status" value="1"/>
</dbReference>
<evidence type="ECO:0000313" key="3">
    <source>
        <dbReference type="EMBL" id="CAE4597047.1"/>
    </source>
</evidence>
<evidence type="ECO:0000256" key="1">
    <source>
        <dbReference type="ARBA" id="ARBA00005409"/>
    </source>
</evidence>
<dbReference type="EMBL" id="HBNS01011825">
    <property type="protein sequence ID" value="CAE4597047.1"/>
    <property type="molecule type" value="Transcribed_RNA"/>
</dbReference>
<name>A0A7S4QXJ2_9STRA</name>
<feature type="compositionally biased region" description="Polar residues" evidence="2">
    <location>
        <begin position="338"/>
        <end position="351"/>
    </location>
</feature>